<dbReference type="AlphaFoldDB" id="A0A2U3PVG4"/>
<dbReference type="KEGG" id="bvz:BRAD3257_1996"/>
<protein>
    <submittedName>
        <fullName evidence="1">Uncharacterized protein</fullName>
    </submittedName>
</protein>
<proteinExistence type="predicted"/>
<dbReference type="EMBL" id="LS398110">
    <property type="protein sequence ID" value="SPP93098.1"/>
    <property type="molecule type" value="Genomic_DNA"/>
</dbReference>
<name>A0A2U3PVG4_9BRAD</name>
<gene>
    <name evidence="1" type="ORF">BRAD3257_1996</name>
</gene>
<accession>A0A2U3PVG4</accession>
<reference evidence="1 2" key="1">
    <citation type="submission" date="2018-03" db="EMBL/GenBank/DDBJ databases">
        <authorList>
            <person name="Gully D."/>
        </authorList>
    </citation>
    <scope>NUCLEOTIDE SEQUENCE [LARGE SCALE GENOMIC DNA]</scope>
    <source>
        <strain evidence="1">ORS3257</strain>
    </source>
</reference>
<sequence>MIAACHRQRSEVALFWGPNPQNGAQERIGDRSVKLQQKQGLTSVSSLTLVPLDCAHVDLTLNAIPHALLGNETAPERA</sequence>
<dbReference type="Proteomes" id="UP000246085">
    <property type="component" value="Chromosome BRAD3257"/>
</dbReference>
<evidence type="ECO:0000313" key="2">
    <source>
        <dbReference type="Proteomes" id="UP000246085"/>
    </source>
</evidence>
<organism evidence="1 2">
    <name type="scientific">Bradyrhizobium vignae</name>
    <dbReference type="NCBI Taxonomy" id="1549949"/>
    <lineage>
        <taxon>Bacteria</taxon>
        <taxon>Pseudomonadati</taxon>
        <taxon>Pseudomonadota</taxon>
        <taxon>Alphaproteobacteria</taxon>
        <taxon>Hyphomicrobiales</taxon>
        <taxon>Nitrobacteraceae</taxon>
        <taxon>Bradyrhizobium</taxon>
    </lineage>
</organism>
<evidence type="ECO:0000313" key="1">
    <source>
        <dbReference type="EMBL" id="SPP93098.1"/>
    </source>
</evidence>